<feature type="region of interest" description="Disordered" evidence="5">
    <location>
        <begin position="46"/>
        <end position="91"/>
    </location>
</feature>
<dbReference type="Gene3D" id="3.30.1150.10">
    <property type="match status" value="1"/>
</dbReference>
<dbReference type="NCBIfam" id="TIGR01352">
    <property type="entry name" value="tonB_Cterm"/>
    <property type="match status" value="1"/>
</dbReference>
<feature type="compositionally biased region" description="Low complexity" evidence="5">
    <location>
        <begin position="47"/>
        <end position="56"/>
    </location>
</feature>
<feature type="compositionally biased region" description="Basic residues" evidence="5">
    <location>
        <begin position="68"/>
        <end position="91"/>
    </location>
</feature>
<evidence type="ECO:0000256" key="3">
    <source>
        <dbReference type="ARBA" id="ARBA00022989"/>
    </source>
</evidence>
<proteinExistence type="predicted"/>
<dbReference type="AlphaFoldDB" id="A0A6H1WUK4"/>
<evidence type="ECO:0000256" key="2">
    <source>
        <dbReference type="ARBA" id="ARBA00022692"/>
    </source>
</evidence>
<name>A0A6H1WUK4_9BACT</name>
<dbReference type="KEGG" id="tmai:FVE67_08280"/>
<keyword evidence="7" id="KW-1185">Reference proteome</keyword>
<evidence type="ECO:0000313" key="7">
    <source>
        <dbReference type="Proteomes" id="UP000501253"/>
    </source>
</evidence>
<dbReference type="InterPro" id="IPR006260">
    <property type="entry name" value="TonB/TolA_C"/>
</dbReference>
<evidence type="ECO:0000256" key="1">
    <source>
        <dbReference type="ARBA" id="ARBA00004167"/>
    </source>
</evidence>
<evidence type="ECO:0000256" key="5">
    <source>
        <dbReference type="SAM" id="MobiDB-lite"/>
    </source>
</evidence>
<dbReference type="Proteomes" id="UP000501253">
    <property type="component" value="Chromosome"/>
</dbReference>
<dbReference type="GO" id="GO:0016020">
    <property type="term" value="C:membrane"/>
    <property type="evidence" value="ECO:0007669"/>
    <property type="project" value="UniProtKB-SubCell"/>
</dbReference>
<comment type="subcellular location">
    <subcellularLocation>
        <location evidence="1">Membrane</location>
        <topology evidence="1">Single-pass membrane protein</topology>
    </subcellularLocation>
</comment>
<evidence type="ECO:0000256" key="4">
    <source>
        <dbReference type="ARBA" id="ARBA00023136"/>
    </source>
</evidence>
<organism evidence="6 7">
    <name type="scientific">Thermosulfurimonas marina</name>
    <dbReference type="NCBI Taxonomy" id="2047767"/>
    <lineage>
        <taxon>Bacteria</taxon>
        <taxon>Pseudomonadati</taxon>
        <taxon>Thermodesulfobacteriota</taxon>
        <taxon>Thermodesulfobacteria</taxon>
        <taxon>Thermodesulfobacteriales</taxon>
        <taxon>Thermodesulfobacteriaceae</taxon>
        <taxon>Thermosulfurimonas</taxon>
    </lineage>
</organism>
<keyword evidence="4" id="KW-0472">Membrane</keyword>
<gene>
    <name evidence="6" type="ORF">FVE67_08280</name>
</gene>
<dbReference type="Pfam" id="PF13103">
    <property type="entry name" value="TonB_2"/>
    <property type="match status" value="1"/>
</dbReference>
<reference evidence="6 7" key="1">
    <citation type="submission" date="2019-08" db="EMBL/GenBank/DDBJ databases">
        <title>Complete genome sequence of Thermosulfurimonas marina SU872T, an anaerobic thermophilic chemolithoautotrophic bacterium isolated from a shallow marine hydrothermal vent.</title>
        <authorList>
            <person name="Allioux M."/>
            <person name="Jebbar M."/>
            <person name="Slobodkina G."/>
            <person name="Slobodkin A."/>
            <person name="Moalic Y."/>
            <person name="Frolova A."/>
            <person name="Shao Z."/>
            <person name="Alain K."/>
        </authorList>
    </citation>
    <scope>NUCLEOTIDE SEQUENCE [LARGE SCALE GENOMIC DNA]</scope>
    <source>
        <strain evidence="6 7">SU872</strain>
    </source>
</reference>
<evidence type="ECO:0000313" key="6">
    <source>
        <dbReference type="EMBL" id="QJA06786.1"/>
    </source>
</evidence>
<accession>A0A6H1WUK4</accession>
<keyword evidence="3" id="KW-1133">Transmembrane helix</keyword>
<dbReference type="EMBL" id="CP042909">
    <property type="protein sequence ID" value="QJA06786.1"/>
    <property type="molecule type" value="Genomic_DNA"/>
</dbReference>
<keyword evidence="2" id="KW-0812">Transmembrane</keyword>
<dbReference type="SUPFAM" id="SSF74653">
    <property type="entry name" value="TolA/TonB C-terminal domain"/>
    <property type="match status" value="1"/>
</dbReference>
<sequence length="246" mass="27625">MKGLKKFFLLSLVLHLLALGVFTRGLATKPQPRTVEIRLARLEVKSPPKSSPLSLSRPEKKPPSKPQKSLKRKKVLSQKKRTRRAPRRKKVISKKASIVKHNWANKRKKIKNTGTEVAAGEERLLEERLAELSLRRRLEALKKEVSQKEASGGGREIPENFGALLRTHLQSFWEIPASLSGRRDLSALVVLRLSSTGELLGYRFLRSSGNPLFDRAVEAALKAASPYPPPGRPLEIRVLFRPEGLS</sequence>
<protein>
    <submittedName>
        <fullName evidence="6">TonB family protein</fullName>
    </submittedName>
</protein>